<dbReference type="InterPro" id="IPR028082">
    <property type="entry name" value="Peripla_BP_I"/>
</dbReference>
<gene>
    <name evidence="5" type="ORF">HED55_23670</name>
</gene>
<evidence type="ECO:0000259" key="4">
    <source>
        <dbReference type="Pfam" id="PF13377"/>
    </source>
</evidence>
<dbReference type="Gene3D" id="3.40.50.2300">
    <property type="match status" value="2"/>
</dbReference>
<dbReference type="Proteomes" id="UP000704467">
    <property type="component" value="Unassembled WGS sequence"/>
</dbReference>
<keyword evidence="2" id="KW-0238">DNA-binding</keyword>
<accession>A0ABX1DRG9</accession>
<sequence>MAIGVIDIARTEFGLKIPEDLLVAGFDNAVIGSWQSYNLTSVDQNISQMIELAIDNVMRQLAESPG</sequence>
<feature type="domain" description="Transcriptional regulator LacI/GalR-like sensor" evidence="4">
    <location>
        <begin position="1"/>
        <end position="63"/>
    </location>
</feature>
<keyword evidence="6" id="KW-1185">Reference proteome</keyword>
<evidence type="ECO:0000256" key="1">
    <source>
        <dbReference type="ARBA" id="ARBA00023015"/>
    </source>
</evidence>
<evidence type="ECO:0000313" key="6">
    <source>
        <dbReference type="Proteomes" id="UP000704467"/>
    </source>
</evidence>
<proteinExistence type="predicted"/>
<dbReference type="EMBL" id="JAAVLN010000003">
    <property type="protein sequence ID" value="NKC05078.1"/>
    <property type="molecule type" value="Genomic_DNA"/>
</dbReference>
<protein>
    <submittedName>
        <fullName evidence="5">Substrate-binding domain-containing protein</fullName>
    </submittedName>
</protein>
<reference evidence="5 6" key="1">
    <citation type="submission" date="2020-03" db="EMBL/GenBank/DDBJ databases">
        <title>Whole genome sequencing of clinical and environmental type strains of Ochrobactrum.</title>
        <authorList>
            <person name="Dharne M."/>
        </authorList>
    </citation>
    <scope>NUCLEOTIDE SEQUENCE [LARGE SCALE GENOMIC DNA]</scope>
    <source>
        <strain evidence="5 6">CIP 109452</strain>
    </source>
</reference>
<comment type="caution">
    <text evidence="5">The sequence shown here is derived from an EMBL/GenBank/DDBJ whole genome shotgun (WGS) entry which is preliminary data.</text>
</comment>
<keyword evidence="1" id="KW-0805">Transcription regulation</keyword>
<keyword evidence="3" id="KW-0804">Transcription</keyword>
<evidence type="ECO:0000256" key="2">
    <source>
        <dbReference type="ARBA" id="ARBA00023125"/>
    </source>
</evidence>
<evidence type="ECO:0000256" key="3">
    <source>
        <dbReference type="ARBA" id="ARBA00023163"/>
    </source>
</evidence>
<dbReference type="InterPro" id="IPR046335">
    <property type="entry name" value="LacI/GalR-like_sensor"/>
</dbReference>
<evidence type="ECO:0000313" key="5">
    <source>
        <dbReference type="EMBL" id="NKC05078.1"/>
    </source>
</evidence>
<dbReference type="SUPFAM" id="SSF53822">
    <property type="entry name" value="Periplasmic binding protein-like I"/>
    <property type="match status" value="1"/>
</dbReference>
<dbReference type="Pfam" id="PF13377">
    <property type="entry name" value="Peripla_BP_3"/>
    <property type="match status" value="1"/>
</dbReference>
<name>A0ABX1DRG9_9HYPH</name>
<organism evidence="5 6">
    <name type="scientific">Brucella haematophila</name>
    <dbReference type="NCBI Taxonomy" id="419474"/>
    <lineage>
        <taxon>Bacteria</taxon>
        <taxon>Pseudomonadati</taxon>
        <taxon>Pseudomonadota</taxon>
        <taxon>Alphaproteobacteria</taxon>
        <taxon>Hyphomicrobiales</taxon>
        <taxon>Brucellaceae</taxon>
        <taxon>Brucella/Ochrobactrum group</taxon>
        <taxon>Brucella</taxon>
    </lineage>
</organism>